<organism evidence="1 2">
    <name type="scientific">Klebsiella phage vB_KpnM_KB57</name>
    <dbReference type="NCBI Taxonomy" id="1719140"/>
    <lineage>
        <taxon>Viruses</taxon>
        <taxon>Duplodnaviria</taxon>
        <taxon>Heunggongvirae</taxon>
        <taxon>Uroviricota</taxon>
        <taxon>Caudoviricetes</taxon>
        <taxon>Vequintavirinae</taxon>
        <taxon>Mydovirus</taxon>
        <taxon>Mydovirus KB57</taxon>
    </lineage>
</organism>
<protein>
    <submittedName>
        <fullName evidence="1">Uncharacterized protein</fullName>
    </submittedName>
</protein>
<proteinExistence type="predicted"/>
<dbReference type="RefSeq" id="YP_009187744.1">
    <property type="nucleotide sequence ID" value="NC_028659.1"/>
</dbReference>
<gene>
    <name evidence="1" type="ORF">KB57_131</name>
</gene>
<accession>A0A0S1S1I8</accession>
<dbReference type="GeneID" id="26523097"/>
<evidence type="ECO:0000313" key="1">
    <source>
        <dbReference type="EMBL" id="ALM02518.1"/>
    </source>
</evidence>
<dbReference type="Proteomes" id="UP000203990">
    <property type="component" value="Segment"/>
</dbReference>
<reference evidence="1 2" key="1">
    <citation type="submission" date="2015-10" db="EMBL/GenBank/DDBJ databases">
        <title>Complete genome sequence of Klebsiella pneumoniae bacteriophage vB_KpnM_KB57.</title>
        <authorList>
            <person name="Volozhantsev N.V."/>
            <person name="Popova A.V."/>
            <person name="Krasilnikova V.M."/>
            <person name="Bogun A.G."/>
        </authorList>
    </citation>
    <scope>NUCLEOTIDE SEQUENCE [LARGE SCALE GENOMIC DNA]</scope>
</reference>
<dbReference type="KEGG" id="vg:26523097"/>
<dbReference type="EMBL" id="KT934943">
    <property type="protein sequence ID" value="ALM02518.1"/>
    <property type="molecule type" value="Genomic_DNA"/>
</dbReference>
<evidence type="ECO:0000313" key="2">
    <source>
        <dbReference type="Proteomes" id="UP000203990"/>
    </source>
</evidence>
<keyword evidence="2" id="KW-1185">Reference proteome</keyword>
<sequence length="105" mass="11692">MTKDEMAEHIRTQATARVNRVIEGMFPGTGLTADIMGIDADFNKGLFDDVYLNLFSLSELEEIITPQIKYKGRLAELDLLVETAVAARMAENQDKIIEKLGAMSE</sequence>
<name>A0A0S1S1I8_9CAUD</name>